<accession>A0A3E2STQ7</accession>
<protein>
    <submittedName>
        <fullName evidence="2">Uncharacterized protein</fullName>
    </submittedName>
</protein>
<feature type="signal peptide" evidence="1">
    <location>
        <begin position="1"/>
        <end position="26"/>
    </location>
</feature>
<evidence type="ECO:0000256" key="1">
    <source>
        <dbReference type="SAM" id="SignalP"/>
    </source>
</evidence>
<sequence>MKRFLKIITSFSIIACMMLTPVHAFASSSKATQKVLLPEIEVTAAQLSDGITVLLTRNDDNTYTQTIYTNPADVPMLLATADGVIDWAEFHLGFKDWTNYSNELYFNVSSDEPLDKIEGKAYVKSTSYLNPEEYYSDSFKTNLYGSSNTGRQLSSGVDTKDATKVRVGFKDVWLMAISGDYCVFENDSVIVEKE</sequence>
<dbReference type="AlphaFoldDB" id="A0A3E2STQ7"/>
<evidence type="ECO:0000313" key="3">
    <source>
        <dbReference type="Proteomes" id="UP000261140"/>
    </source>
</evidence>
<organism evidence="2 3">
    <name type="scientific">Faecalibacterium prausnitzii</name>
    <dbReference type="NCBI Taxonomy" id="853"/>
    <lineage>
        <taxon>Bacteria</taxon>
        <taxon>Bacillati</taxon>
        <taxon>Bacillota</taxon>
        <taxon>Clostridia</taxon>
        <taxon>Eubacteriales</taxon>
        <taxon>Oscillospiraceae</taxon>
        <taxon>Faecalibacterium</taxon>
    </lineage>
</organism>
<feature type="chain" id="PRO_5017642896" evidence="1">
    <location>
        <begin position="27"/>
        <end position="194"/>
    </location>
</feature>
<dbReference type="Proteomes" id="UP000261140">
    <property type="component" value="Unassembled WGS sequence"/>
</dbReference>
<dbReference type="EMBL" id="QVEQ01000044">
    <property type="protein sequence ID" value="RGB65396.1"/>
    <property type="molecule type" value="Genomic_DNA"/>
</dbReference>
<reference evidence="2 3" key="1">
    <citation type="submission" date="2018-08" db="EMBL/GenBank/DDBJ databases">
        <title>A genome reference for cultivated species of the human gut microbiota.</title>
        <authorList>
            <person name="Zou Y."/>
            <person name="Xue W."/>
            <person name="Luo G."/>
        </authorList>
    </citation>
    <scope>NUCLEOTIDE SEQUENCE [LARGE SCALE GENOMIC DNA]</scope>
    <source>
        <strain evidence="2 3">AF36-11AT</strain>
    </source>
</reference>
<name>A0A3E2STQ7_9FIRM</name>
<evidence type="ECO:0000313" key="2">
    <source>
        <dbReference type="EMBL" id="RGB65396.1"/>
    </source>
</evidence>
<dbReference type="RefSeq" id="WP_117506407.1">
    <property type="nucleotide sequence ID" value="NZ_QVEQ01000044.1"/>
</dbReference>
<keyword evidence="1" id="KW-0732">Signal</keyword>
<gene>
    <name evidence="2" type="ORF">DWZ89_14605</name>
</gene>
<proteinExistence type="predicted"/>
<comment type="caution">
    <text evidence="2">The sequence shown here is derived from an EMBL/GenBank/DDBJ whole genome shotgun (WGS) entry which is preliminary data.</text>
</comment>